<proteinExistence type="inferred from homology"/>
<dbReference type="InterPro" id="IPR013538">
    <property type="entry name" value="ASHA1/2-like_C"/>
</dbReference>
<organism evidence="3 4">
    <name type="scientific">Dyella flagellata</name>
    <dbReference type="NCBI Taxonomy" id="1867833"/>
    <lineage>
        <taxon>Bacteria</taxon>
        <taxon>Pseudomonadati</taxon>
        <taxon>Pseudomonadota</taxon>
        <taxon>Gammaproteobacteria</taxon>
        <taxon>Lysobacterales</taxon>
        <taxon>Rhodanobacteraceae</taxon>
        <taxon>Dyella</taxon>
    </lineage>
</organism>
<dbReference type="Proteomes" id="UP001156627">
    <property type="component" value="Unassembled WGS sequence"/>
</dbReference>
<name>A0ABQ5XAT3_9GAMM</name>
<dbReference type="RefSeq" id="WP_284331181.1">
    <property type="nucleotide sequence ID" value="NZ_BSOA01000012.1"/>
</dbReference>
<accession>A0ABQ5XAT3</accession>
<reference evidence="4" key="1">
    <citation type="journal article" date="2019" name="Int. J. Syst. Evol. Microbiol.">
        <title>The Global Catalogue of Microorganisms (GCM) 10K type strain sequencing project: providing services to taxonomists for standard genome sequencing and annotation.</title>
        <authorList>
            <consortium name="The Broad Institute Genomics Platform"/>
            <consortium name="The Broad Institute Genome Sequencing Center for Infectious Disease"/>
            <person name="Wu L."/>
            <person name="Ma J."/>
        </authorList>
    </citation>
    <scope>NUCLEOTIDE SEQUENCE [LARGE SCALE GENOMIC DNA]</scope>
    <source>
        <strain evidence="4">NBRC 111981</strain>
    </source>
</reference>
<dbReference type="InterPro" id="IPR023393">
    <property type="entry name" value="START-like_dom_sf"/>
</dbReference>
<evidence type="ECO:0000259" key="2">
    <source>
        <dbReference type="Pfam" id="PF08327"/>
    </source>
</evidence>
<evidence type="ECO:0000313" key="3">
    <source>
        <dbReference type="EMBL" id="GLQ87733.1"/>
    </source>
</evidence>
<dbReference type="Gene3D" id="3.30.530.20">
    <property type="match status" value="1"/>
</dbReference>
<comment type="similarity">
    <text evidence="1">Belongs to the AHA1 family.</text>
</comment>
<evidence type="ECO:0000313" key="4">
    <source>
        <dbReference type="Proteomes" id="UP001156627"/>
    </source>
</evidence>
<feature type="domain" description="Activator of Hsp90 ATPase homologue 1/2-like C-terminal" evidence="2">
    <location>
        <begin position="21"/>
        <end position="149"/>
    </location>
</feature>
<dbReference type="Pfam" id="PF08327">
    <property type="entry name" value="AHSA1"/>
    <property type="match status" value="1"/>
</dbReference>
<gene>
    <name evidence="3" type="ORF">GCM10007898_13010</name>
</gene>
<keyword evidence="4" id="KW-1185">Reference proteome</keyword>
<comment type="caution">
    <text evidence="3">The sequence shown here is derived from an EMBL/GenBank/DDBJ whole genome shotgun (WGS) entry which is preliminary data.</text>
</comment>
<evidence type="ECO:0000256" key="1">
    <source>
        <dbReference type="ARBA" id="ARBA00006817"/>
    </source>
</evidence>
<dbReference type="EMBL" id="BSOA01000012">
    <property type="protein sequence ID" value="GLQ87733.1"/>
    <property type="molecule type" value="Genomic_DNA"/>
</dbReference>
<sequence>MSATIKLIPIPPIVKTLTVRCSPETAFRVFTADMGRWYPLSIYSIKPAVDCRLEPHIGGRLYEIGADGQETLWGHVLEWDPPHALALSWQARVSEEEAQRIDVSFRAIPEGTEVRLVHAGWERVKVDGAEWRDKYDGGWVEIFERRFKAFADKSI</sequence>
<dbReference type="SUPFAM" id="SSF55961">
    <property type="entry name" value="Bet v1-like"/>
    <property type="match status" value="1"/>
</dbReference>
<protein>
    <recommendedName>
        <fullName evidence="2">Activator of Hsp90 ATPase homologue 1/2-like C-terminal domain-containing protein</fullName>
    </recommendedName>
</protein>